<organism evidence="1 2">
    <name type="scientific">Candidatus Zambryskibacteria bacterium RIFCSPHIGHO2_01_FULL_46_30</name>
    <dbReference type="NCBI Taxonomy" id="1802739"/>
    <lineage>
        <taxon>Bacteria</taxon>
        <taxon>Candidatus Zambryskiibacteriota</taxon>
    </lineage>
</organism>
<evidence type="ECO:0000313" key="2">
    <source>
        <dbReference type="Proteomes" id="UP000177746"/>
    </source>
</evidence>
<comment type="caution">
    <text evidence="1">The sequence shown here is derived from an EMBL/GenBank/DDBJ whole genome shotgun (WGS) entry which is preliminary data.</text>
</comment>
<accession>A0A1G2T2F0</accession>
<name>A0A1G2T2F0_9BACT</name>
<proteinExistence type="predicted"/>
<evidence type="ECO:0000313" key="1">
    <source>
        <dbReference type="EMBL" id="OHA91470.1"/>
    </source>
</evidence>
<dbReference type="Proteomes" id="UP000177746">
    <property type="component" value="Unassembled WGS sequence"/>
</dbReference>
<dbReference type="EMBL" id="MHVI01000017">
    <property type="protein sequence ID" value="OHA91470.1"/>
    <property type="molecule type" value="Genomic_DNA"/>
</dbReference>
<protein>
    <submittedName>
        <fullName evidence="1">Uncharacterized protein</fullName>
    </submittedName>
</protein>
<sequence>MSVNVYFSEGVRKLPGFKSVPYGDGSGDKIKLDGLELFGGKNQLYTMWNEGSPIPETLKHLVEKISCYETIPQMGHRESGIYRHKSAICDLMPRDDGSGKREKKVYALKITAKNLEDIQELLHKVKTGTIRPEESYEGHQQGKSHVELERELTGALEQVRWTEKAFDEKRQQFHKACQKNVLLRQYVGNLDGIWLPLCVRSKVIKSLNAILDDK</sequence>
<reference evidence="1 2" key="1">
    <citation type="journal article" date="2016" name="Nat. Commun.">
        <title>Thousands of microbial genomes shed light on interconnected biogeochemical processes in an aquifer system.</title>
        <authorList>
            <person name="Anantharaman K."/>
            <person name="Brown C.T."/>
            <person name="Hug L.A."/>
            <person name="Sharon I."/>
            <person name="Castelle C.J."/>
            <person name="Probst A.J."/>
            <person name="Thomas B.C."/>
            <person name="Singh A."/>
            <person name="Wilkins M.J."/>
            <person name="Karaoz U."/>
            <person name="Brodie E.L."/>
            <person name="Williams K.H."/>
            <person name="Hubbard S.S."/>
            <person name="Banfield J.F."/>
        </authorList>
    </citation>
    <scope>NUCLEOTIDE SEQUENCE [LARGE SCALE GENOMIC DNA]</scope>
</reference>
<gene>
    <name evidence="1" type="ORF">A2665_00885</name>
</gene>
<dbReference type="AlphaFoldDB" id="A0A1G2T2F0"/>